<dbReference type="GO" id="GO:0005576">
    <property type="term" value="C:extracellular region"/>
    <property type="evidence" value="ECO:0007669"/>
    <property type="project" value="UniProtKB-SubCell"/>
</dbReference>
<keyword evidence="4" id="KW-0964">Secreted</keyword>
<evidence type="ECO:0000256" key="4">
    <source>
        <dbReference type="ARBA" id="ARBA00022525"/>
    </source>
</evidence>
<dbReference type="PANTHER" id="PTHR40631:SF2">
    <property type="entry name" value="ALPHA-L-ARABINOFURANOSIDASE"/>
    <property type="match status" value="1"/>
</dbReference>
<keyword evidence="6 9" id="KW-0378">Hydrolase</keyword>
<dbReference type="PANTHER" id="PTHR40631">
    <property type="entry name" value="ALPHA-L-ARABINOFURANOSIDASE AXHA-2-RELATED"/>
    <property type="match status" value="1"/>
</dbReference>
<dbReference type="Gene3D" id="2.115.10.20">
    <property type="entry name" value="Glycosyl hydrolase domain, family 43"/>
    <property type="match status" value="1"/>
</dbReference>
<dbReference type="CDD" id="cd08987">
    <property type="entry name" value="GH62"/>
    <property type="match status" value="1"/>
</dbReference>
<evidence type="ECO:0000313" key="9">
    <source>
        <dbReference type="EMBL" id="SDJ72302.1"/>
    </source>
</evidence>
<dbReference type="EMBL" id="FNFM01000001">
    <property type="protein sequence ID" value="SDJ72302.1"/>
    <property type="molecule type" value="Genomic_DNA"/>
</dbReference>
<gene>
    <name evidence="9" type="ORF">SAMN04487820_101482</name>
</gene>
<dbReference type="RefSeq" id="WP_218119855.1">
    <property type="nucleotide sequence ID" value="NZ_FNFM01000001.1"/>
</dbReference>
<evidence type="ECO:0000256" key="6">
    <source>
        <dbReference type="ARBA" id="ARBA00022801"/>
    </source>
</evidence>
<evidence type="ECO:0000313" key="10">
    <source>
        <dbReference type="Proteomes" id="UP000199213"/>
    </source>
</evidence>
<dbReference type="GO" id="GO:0046556">
    <property type="term" value="F:alpha-L-arabinofuranosidase activity"/>
    <property type="evidence" value="ECO:0007669"/>
    <property type="project" value="UniProtKB-EC"/>
</dbReference>
<sequence length="359" mass="39694">MRYSRWFAVLAAAMIAAGGISAGYTDTTASANTAPSANTTAELPSSFQWTSTGPLIGPKPDATHDAVSFKDPSVVRYNGEWLVYGTTASESGGWNLVYTHFSDWSQASSAPHYYLDQSAIGSGYRAAPQVFYFEPQDKWYLVYQTGVPSYSTTDDPSDPSSWSEPRNLMDSMPDIVSDNIGDGHWVDFWVTCDSAMCYLFSSDDNGHLYRAETTIGQFPYGFGNTQIAVWDTPEDLFEASNVYKVAGTGKYLLLVEAIGSDGRRWFRSWTANSIDGFWKRLADTEQNPFARSNNVTFPDGRWTADISHGELIRSGVDQTMKIDPCRLQFLYQGKDPNAGGDYSQLPFELGLLTQTNSSC</sequence>
<dbReference type="InterPro" id="IPR023296">
    <property type="entry name" value="Glyco_hydro_beta-prop_sf"/>
</dbReference>
<evidence type="ECO:0000256" key="5">
    <source>
        <dbReference type="ARBA" id="ARBA00022729"/>
    </source>
</evidence>
<keyword evidence="7" id="KW-0326">Glycosidase</keyword>
<dbReference type="SUPFAM" id="SSF75005">
    <property type="entry name" value="Arabinanase/levansucrase/invertase"/>
    <property type="match status" value="1"/>
</dbReference>
<feature type="signal peptide" evidence="8">
    <location>
        <begin position="1"/>
        <end position="22"/>
    </location>
</feature>
<evidence type="ECO:0000256" key="3">
    <source>
        <dbReference type="ARBA" id="ARBA00012670"/>
    </source>
</evidence>
<dbReference type="Pfam" id="PF03664">
    <property type="entry name" value="Glyco_hydro_62"/>
    <property type="match status" value="1"/>
</dbReference>
<dbReference type="Proteomes" id="UP000199213">
    <property type="component" value="Unassembled WGS sequence"/>
</dbReference>
<evidence type="ECO:0000256" key="8">
    <source>
        <dbReference type="SAM" id="SignalP"/>
    </source>
</evidence>
<dbReference type="InterPro" id="IPR005193">
    <property type="entry name" value="GH62_arabinosidase"/>
</dbReference>
<reference evidence="10" key="1">
    <citation type="submission" date="2016-10" db="EMBL/GenBank/DDBJ databases">
        <authorList>
            <person name="Varghese N."/>
            <person name="Submissions S."/>
        </authorList>
    </citation>
    <scope>NUCLEOTIDE SEQUENCE [LARGE SCALE GENOMIC DNA]</scope>
    <source>
        <strain evidence="10">DSM 45460</strain>
    </source>
</reference>
<comment type="catalytic activity">
    <reaction evidence="1">
        <text>Hydrolysis of terminal non-reducing alpha-L-arabinofuranoside residues in alpha-L-arabinosides.</text>
        <dbReference type="EC" id="3.2.1.55"/>
    </reaction>
</comment>
<proteinExistence type="predicted"/>
<keyword evidence="5 8" id="KW-0732">Signal</keyword>
<accession>A0A1G8W1V6</accession>
<name>A0A1G8W1V6_ACTMZ</name>
<comment type="subcellular location">
    <subcellularLocation>
        <location evidence="2">Secreted</location>
    </subcellularLocation>
</comment>
<evidence type="ECO:0000256" key="7">
    <source>
        <dbReference type="ARBA" id="ARBA00023295"/>
    </source>
</evidence>
<evidence type="ECO:0000256" key="2">
    <source>
        <dbReference type="ARBA" id="ARBA00004613"/>
    </source>
</evidence>
<evidence type="ECO:0000256" key="1">
    <source>
        <dbReference type="ARBA" id="ARBA00001462"/>
    </source>
</evidence>
<dbReference type="EC" id="3.2.1.55" evidence="3"/>
<organism evidence="9 10">
    <name type="scientific">Actinopolyspora mzabensis</name>
    <dbReference type="NCBI Taxonomy" id="995066"/>
    <lineage>
        <taxon>Bacteria</taxon>
        <taxon>Bacillati</taxon>
        <taxon>Actinomycetota</taxon>
        <taxon>Actinomycetes</taxon>
        <taxon>Actinopolysporales</taxon>
        <taxon>Actinopolysporaceae</taxon>
        <taxon>Actinopolyspora</taxon>
    </lineage>
</organism>
<feature type="chain" id="PRO_5038967125" description="non-reducing end alpha-L-arabinofuranosidase" evidence="8">
    <location>
        <begin position="23"/>
        <end position="359"/>
    </location>
</feature>
<keyword evidence="10" id="KW-1185">Reference proteome</keyword>
<dbReference type="GO" id="GO:0046373">
    <property type="term" value="P:L-arabinose metabolic process"/>
    <property type="evidence" value="ECO:0007669"/>
    <property type="project" value="InterPro"/>
</dbReference>
<protein>
    <recommendedName>
        <fullName evidence="3">non-reducing end alpha-L-arabinofuranosidase</fullName>
        <ecNumber evidence="3">3.2.1.55</ecNumber>
    </recommendedName>
</protein>
<dbReference type="AlphaFoldDB" id="A0A1G8W1V6"/>